<evidence type="ECO:0000313" key="13">
    <source>
        <dbReference type="Proteomes" id="UP001652432"/>
    </source>
</evidence>
<comment type="function">
    <text evidence="2">Purine nucleoside enzyme that catalyzes the phosphorolysis of adenosine and inosine nucleosides, yielding D-ribose 1-phosphate and the respective free bases, adenine and hypoxanthine. Also catalyzes the phosphorolysis of S-methyl-5'-thioadenosine into adenine and S-methyl-5-thio-alpha-D-ribose 1-phosphate. Also has adenosine deaminase activity.</text>
</comment>
<comment type="caution">
    <text evidence="12">The sequence shown here is derived from an EMBL/GenBank/DDBJ whole genome shotgun (WGS) entry which is preliminary data.</text>
</comment>
<dbReference type="PANTHER" id="PTHR30616:SF2">
    <property type="entry name" value="PURINE NUCLEOSIDE PHOSPHORYLASE LACC1"/>
    <property type="match status" value="1"/>
</dbReference>
<comment type="catalytic activity">
    <reaction evidence="1">
        <text>inosine + phosphate = alpha-D-ribose 1-phosphate + hypoxanthine</text>
        <dbReference type="Rhea" id="RHEA:27646"/>
        <dbReference type="ChEBI" id="CHEBI:17368"/>
        <dbReference type="ChEBI" id="CHEBI:17596"/>
        <dbReference type="ChEBI" id="CHEBI:43474"/>
        <dbReference type="ChEBI" id="CHEBI:57720"/>
        <dbReference type="EC" id="2.4.2.1"/>
    </reaction>
    <physiologicalReaction direction="left-to-right" evidence="1">
        <dbReference type="Rhea" id="RHEA:27647"/>
    </physiologicalReaction>
</comment>
<dbReference type="Proteomes" id="UP001652432">
    <property type="component" value="Unassembled WGS sequence"/>
</dbReference>
<accession>A0ABT2SZ52</accession>
<proteinExistence type="inferred from homology"/>
<dbReference type="CDD" id="cd16833">
    <property type="entry name" value="YfiH"/>
    <property type="match status" value="1"/>
</dbReference>
<evidence type="ECO:0000256" key="11">
    <source>
        <dbReference type="RuleBase" id="RU361274"/>
    </source>
</evidence>
<evidence type="ECO:0000256" key="2">
    <source>
        <dbReference type="ARBA" id="ARBA00003215"/>
    </source>
</evidence>
<dbReference type="InterPro" id="IPR038371">
    <property type="entry name" value="Cu_polyphenol_OxRdtase_sf"/>
</dbReference>
<evidence type="ECO:0000256" key="1">
    <source>
        <dbReference type="ARBA" id="ARBA00000553"/>
    </source>
</evidence>
<dbReference type="InterPro" id="IPR003730">
    <property type="entry name" value="Cu_polyphenol_OxRdtase"/>
</dbReference>
<evidence type="ECO:0000256" key="5">
    <source>
        <dbReference type="ARBA" id="ARBA00022723"/>
    </source>
</evidence>
<comment type="catalytic activity">
    <reaction evidence="9">
        <text>adenosine + phosphate = alpha-D-ribose 1-phosphate + adenine</text>
        <dbReference type="Rhea" id="RHEA:27642"/>
        <dbReference type="ChEBI" id="CHEBI:16335"/>
        <dbReference type="ChEBI" id="CHEBI:16708"/>
        <dbReference type="ChEBI" id="CHEBI:43474"/>
        <dbReference type="ChEBI" id="CHEBI:57720"/>
        <dbReference type="EC" id="2.4.2.1"/>
    </reaction>
    <physiologicalReaction direction="left-to-right" evidence="9">
        <dbReference type="Rhea" id="RHEA:27643"/>
    </physiologicalReaction>
</comment>
<evidence type="ECO:0000256" key="7">
    <source>
        <dbReference type="ARBA" id="ARBA00022833"/>
    </source>
</evidence>
<evidence type="ECO:0000256" key="4">
    <source>
        <dbReference type="ARBA" id="ARBA00022679"/>
    </source>
</evidence>
<evidence type="ECO:0000256" key="6">
    <source>
        <dbReference type="ARBA" id="ARBA00022801"/>
    </source>
</evidence>
<dbReference type="SUPFAM" id="SSF64438">
    <property type="entry name" value="CNF1/YfiH-like putative cysteine hydrolases"/>
    <property type="match status" value="1"/>
</dbReference>
<keyword evidence="6" id="KW-0378">Hydrolase</keyword>
<comment type="catalytic activity">
    <reaction evidence="10">
        <text>S-methyl-5'-thioadenosine + phosphate = 5-(methylsulfanyl)-alpha-D-ribose 1-phosphate + adenine</text>
        <dbReference type="Rhea" id="RHEA:11852"/>
        <dbReference type="ChEBI" id="CHEBI:16708"/>
        <dbReference type="ChEBI" id="CHEBI:17509"/>
        <dbReference type="ChEBI" id="CHEBI:43474"/>
        <dbReference type="ChEBI" id="CHEBI:58533"/>
        <dbReference type="EC" id="2.4.2.28"/>
    </reaction>
    <physiologicalReaction direction="left-to-right" evidence="10">
        <dbReference type="Rhea" id="RHEA:11853"/>
    </physiologicalReaction>
</comment>
<keyword evidence="4" id="KW-0808">Transferase</keyword>
<evidence type="ECO:0000256" key="3">
    <source>
        <dbReference type="ARBA" id="ARBA00007353"/>
    </source>
</evidence>
<comment type="similarity">
    <text evidence="3 11">Belongs to the purine nucleoside phosphorylase YfiH/LACC1 family.</text>
</comment>
<organism evidence="12 13">
    <name type="scientific">Suilimivivens aceti</name>
    <dbReference type="NCBI Taxonomy" id="2981774"/>
    <lineage>
        <taxon>Bacteria</taxon>
        <taxon>Bacillati</taxon>
        <taxon>Bacillota</taxon>
        <taxon>Clostridia</taxon>
        <taxon>Lachnospirales</taxon>
        <taxon>Lachnospiraceae</taxon>
        <taxon>Suilimivivens</taxon>
    </lineage>
</organism>
<evidence type="ECO:0000256" key="8">
    <source>
        <dbReference type="ARBA" id="ARBA00047989"/>
    </source>
</evidence>
<name>A0ABT2SZ52_9FIRM</name>
<gene>
    <name evidence="12" type="primary">pgeF</name>
    <name evidence="12" type="ORF">OCV77_01985</name>
</gene>
<protein>
    <recommendedName>
        <fullName evidence="11">Purine nucleoside phosphorylase</fullName>
    </recommendedName>
</protein>
<sequence>MLLEEAASCYPVIRIGEAEILQQKKYGELEYLCFPQLAKTGIADHLFTTRMGGVSTGIFSSLNLSYTRGDEAGAVDENFRRVAAIFDETPDRIVCSHQTHTTNVRLVTEEDAGKGVTREREFTDVDGLITDTPGLLLATFYADCVPLFFVDVRHRAIGLSHSGWRGTVERMGEKTLLAMKNAFGTRPEDVYAAIGPSICADCYEVGFDVAEPFLKEFPEQKGIVLPGKREGKYQLDLWKANEKVLLDAGILKEHLEITDICTCHNPDYLFSHRASHGKRGNLAAFMELRKS</sequence>
<comment type="catalytic activity">
    <reaction evidence="8">
        <text>adenosine + H2O + H(+) = inosine + NH4(+)</text>
        <dbReference type="Rhea" id="RHEA:24408"/>
        <dbReference type="ChEBI" id="CHEBI:15377"/>
        <dbReference type="ChEBI" id="CHEBI:15378"/>
        <dbReference type="ChEBI" id="CHEBI:16335"/>
        <dbReference type="ChEBI" id="CHEBI:17596"/>
        <dbReference type="ChEBI" id="CHEBI:28938"/>
        <dbReference type="EC" id="3.5.4.4"/>
    </reaction>
    <physiologicalReaction direction="left-to-right" evidence="8">
        <dbReference type="Rhea" id="RHEA:24409"/>
    </physiologicalReaction>
</comment>
<evidence type="ECO:0000256" key="9">
    <source>
        <dbReference type="ARBA" id="ARBA00048968"/>
    </source>
</evidence>
<dbReference type="RefSeq" id="WP_262572881.1">
    <property type="nucleotide sequence ID" value="NZ_JAOQKJ010000002.1"/>
</dbReference>
<evidence type="ECO:0000256" key="10">
    <source>
        <dbReference type="ARBA" id="ARBA00049893"/>
    </source>
</evidence>
<dbReference type="NCBIfam" id="TIGR00726">
    <property type="entry name" value="peptidoglycan editing factor PgeF"/>
    <property type="match status" value="1"/>
</dbReference>
<dbReference type="Gene3D" id="3.60.140.10">
    <property type="entry name" value="CNF1/YfiH-like putative cysteine hydrolases"/>
    <property type="match status" value="1"/>
</dbReference>
<keyword evidence="13" id="KW-1185">Reference proteome</keyword>
<dbReference type="Pfam" id="PF02578">
    <property type="entry name" value="Cu-oxidase_4"/>
    <property type="match status" value="1"/>
</dbReference>
<reference evidence="12 13" key="1">
    <citation type="journal article" date="2021" name="ISME Commun">
        <title>Automated analysis of genomic sequences facilitates high-throughput and comprehensive description of bacteria.</title>
        <authorList>
            <person name="Hitch T.C.A."/>
        </authorList>
    </citation>
    <scope>NUCLEOTIDE SEQUENCE [LARGE SCALE GENOMIC DNA]</scope>
    <source>
        <strain evidence="12 13">Sanger_18</strain>
    </source>
</reference>
<dbReference type="InterPro" id="IPR011324">
    <property type="entry name" value="Cytotoxic_necrot_fac-like_cat"/>
</dbReference>
<keyword evidence="7" id="KW-0862">Zinc</keyword>
<evidence type="ECO:0000313" key="12">
    <source>
        <dbReference type="EMBL" id="MCU6743282.1"/>
    </source>
</evidence>
<keyword evidence="5" id="KW-0479">Metal-binding</keyword>
<dbReference type="EMBL" id="JAOQKJ010000002">
    <property type="protein sequence ID" value="MCU6743282.1"/>
    <property type="molecule type" value="Genomic_DNA"/>
</dbReference>
<dbReference type="PANTHER" id="PTHR30616">
    <property type="entry name" value="UNCHARACTERIZED PROTEIN YFIH"/>
    <property type="match status" value="1"/>
</dbReference>